<feature type="domain" description="Aminoglycoside phosphotransferase" evidence="1">
    <location>
        <begin position="226"/>
        <end position="299"/>
    </location>
</feature>
<dbReference type="Pfam" id="PF01636">
    <property type="entry name" value="APH"/>
    <property type="match status" value="1"/>
</dbReference>
<comment type="caution">
    <text evidence="2">The sequence shown here is derived from an EMBL/GenBank/DDBJ whole genome shotgun (WGS) entry which is preliminary data.</text>
</comment>
<sequence length="391" mass="43174">MTITALEPLGRDALDDAQLTELVRAVTGDPAATPLSTRAEPFLYQIGTPSTAALTRVLGTARLADGSTTEWCSFVKQLQSPRHWNLIHLIPESFREDFIQKMPWQLEVAVHHSDIATVLPDGLRLPTTYRIDEYDDDRATLWMEHVFQEPGIWGLERFGRAAFLLGRLSARRQPHLVKPFLQRPDIEKAGIGLRYYTEGRVMTTALPTLADRETWRHPLLAAAVCNTGDHGLRDDLLELAEQLPGVLDALDALPQCYQHGDASPQNLLVPMGSPDEFVVIDWGFDGPQAVGFDLGQLLIGLAHAGELSPAALPAVHKVIFEAFTEGLAAEGMQVPREQVRYGYLGSLLARATFTALPLENLGAPATQSNVLLFEDRVLLTRALIDLTRQLN</sequence>
<evidence type="ECO:0000313" key="2">
    <source>
        <dbReference type="EMBL" id="GAA1548715.1"/>
    </source>
</evidence>
<gene>
    <name evidence="2" type="ORF">GCM10009741_60740</name>
</gene>
<dbReference type="Proteomes" id="UP001500363">
    <property type="component" value="Unassembled WGS sequence"/>
</dbReference>
<dbReference type="EMBL" id="BAAANC010000003">
    <property type="protein sequence ID" value="GAA1548715.1"/>
    <property type="molecule type" value="Genomic_DNA"/>
</dbReference>
<dbReference type="InterPro" id="IPR002575">
    <property type="entry name" value="Aminoglycoside_PTrfase"/>
</dbReference>
<organism evidence="2 3">
    <name type="scientific">Kribbella lupini</name>
    <dbReference type="NCBI Taxonomy" id="291602"/>
    <lineage>
        <taxon>Bacteria</taxon>
        <taxon>Bacillati</taxon>
        <taxon>Actinomycetota</taxon>
        <taxon>Actinomycetes</taxon>
        <taxon>Propionibacteriales</taxon>
        <taxon>Kribbellaceae</taxon>
        <taxon>Kribbella</taxon>
    </lineage>
</organism>
<evidence type="ECO:0000313" key="3">
    <source>
        <dbReference type="Proteomes" id="UP001500363"/>
    </source>
</evidence>
<proteinExistence type="predicted"/>
<dbReference type="InterPro" id="IPR011009">
    <property type="entry name" value="Kinase-like_dom_sf"/>
</dbReference>
<name>A0ABN2BWF1_9ACTN</name>
<dbReference type="Gene3D" id="3.90.1200.10">
    <property type="match status" value="1"/>
</dbReference>
<keyword evidence="3" id="KW-1185">Reference proteome</keyword>
<evidence type="ECO:0000259" key="1">
    <source>
        <dbReference type="Pfam" id="PF01636"/>
    </source>
</evidence>
<reference evidence="2 3" key="1">
    <citation type="journal article" date="2019" name="Int. J. Syst. Evol. Microbiol.">
        <title>The Global Catalogue of Microorganisms (GCM) 10K type strain sequencing project: providing services to taxonomists for standard genome sequencing and annotation.</title>
        <authorList>
            <consortium name="The Broad Institute Genomics Platform"/>
            <consortium name="The Broad Institute Genome Sequencing Center for Infectious Disease"/>
            <person name="Wu L."/>
            <person name="Ma J."/>
        </authorList>
    </citation>
    <scope>NUCLEOTIDE SEQUENCE [LARGE SCALE GENOMIC DNA]</scope>
    <source>
        <strain evidence="2 3">JCM 14303</strain>
    </source>
</reference>
<accession>A0ABN2BWF1</accession>
<dbReference type="RefSeq" id="WP_344180292.1">
    <property type="nucleotide sequence ID" value="NZ_BAAANC010000003.1"/>
</dbReference>
<dbReference type="SUPFAM" id="SSF56112">
    <property type="entry name" value="Protein kinase-like (PK-like)"/>
    <property type="match status" value="1"/>
</dbReference>
<protein>
    <recommendedName>
        <fullName evidence="1">Aminoglycoside phosphotransferase domain-containing protein</fullName>
    </recommendedName>
</protein>